<dbReference type="EMBL" id="PVZC01000002">
    <property type="protein sequence ID" value="PRY00871.1"/>
    <property type="molecule type" value="Genomic_DNA"/>
</dbReference>
<dbReference type="Gene3D" id="3.30.750.24">
    <property type="entry name" value="STAS domain"/>
    <property type="match status" value="1"/>
</dbReference>
<dbReference type="GO" id="GO:0043856">
    <property type="term" value="F:anti-sigma factor antagonist activity"/>
    <property type="evidence" value="ECO:0007669"/>
    <property type="project" value="InterPro"/>
</dbReference>
<evidence type="ECO:0000313" key="5">
    <source>
        <dbReference type="EMBL" id="PRY00871.1"/>
    </source>
</evidence>
<dbReference type="NCBIfam" id="TIGR00377">
    <property type="entry name" value="ant_ant_sig"/>
    <property type="match status" value="1"/>
</dbReference>
<name>A0A2T0QAN6_9ACTN</name>
<evidence type="ECO:0000256" key="3">
    <source>
        <dbReference type="SAM" id="MobiDB-lite"/>
    </source>
</evidence>
<dbReference type="AlphaFoldDB" id="A0A2T0QAN6"/>
<feature type="domain" description="STAS" evidence="4">
    <location>
        <begin position="15"/>
        <end position="116"/>
    </location>
</feature>
<dbReference type="InterPro" id="IPR003658">
    <property type="entry name" value="Anti-sigma_ant"/>
</dbReference>
<gene>
    <name evidence="5" type="ORF">CLV72_102503</name>
</gene>
<evidence type="ECO:0000256" key="2">
    <source>
        <dbReference type="RuleBase" id="RU003749"/>
    </source>
</evidence>
<accession>A0A2T0QAN6</accession>
<evidence type="ECO:0000256" key="1">
    <source>
        <dbReference type="ARBA" id="ARBA00009013"/>
    </source>
</evidence>
<dbReference type="InterPro" id="IPR036513">
    <property type="entry name" value="STAS_dom_sf"/>
</dbReference>
<proteinExistence type="inferred from homology"/>
<dbReference type="PANTHER" id="PTHR33495:SF2">
    <property type="entry name" value="ANTI-SIGMA FACTOR ANTAGONIST TM_1081-RELATED"/>
    <property type="match status" value="1"/>
</dbReference>
<dbReference type="PROSITE" id="PS50801">
    <property type="entry name" value="STAS"/>
    <property type="match status" value="1"/>
</dbReference>
<comment type="caution">
    <text evidence="5">The sequence shown here is derived from an EMBL/GenBank/DDBJ whole genome shotgun (WGS) entry which is preliminary data.</text>
</comment>
<protein>
    <recommendedName>
        <fullName evidence="2">Anti-sigma factor antagonist</fullName>
    </recommendedName>
</protein>
<sequence>MYVGVNHGQADAGAVVHLTGEIDISNALEVSTRLVLAANHAAENTIIVDLSGLRFIDSSGVDALDTAARLIRASGGRLTLSRPRPSVRKVLWITGMDKVAPVLPDLPAPREPLEPSTSHGRG</sequence>
<feature type="region of interest" description="Disordered" evidence="3">
    <location>
        <begin position="102"/>
        <end position="122"/>
    </location>
</feature>
<organism evidence="5 6">
    <name type="scientific">Allonocardiopsis opalescens</name>
    <dbReference type="NCBI Taxonomy" id="1144618"/>
    <lineage>
        <taxon>Bacteria</taxon>
        <taxon>Bacillati</taxon>
        <taxon>Actinomycetota</taxon>
        <taxon>Actinomycetes</taxon>
        <taxon>Streptosporangiales</taxon>
        <taxon>Allonocardiopsis</taxon>
    </lineage>
</organism>
<comment type="similarity">
    <text evidence="1 2">Belongs to the anti-sigma-factor antagonist family.</text>
</comment>
<dbReference type="Pfam" id="PF01740">
    <property type="entry name" value="STAS"/>
    <property type="match status" value="1"/>
</dbReference>
<dbReference type="InterPro" id="IPR002645">
    <property type="entry name" value="STAS_dom"/>
</dbReference>
<keyword evidence="6" id="KW-1185">Reference proteome</keyword>
<dbReference type="CDD" id="cd07043">
    <property type="entry name" value="STAS_anti-anti-sigma_factors"/>
    <property type="match status" value="1"/>
</dbReference>
<dbReference type="SUPFAM" id="SSF52091">
    <property type="entry name" value="SpoIIaa-like"/>
    <property type="match status" value="1"/>
</dbReference>
<evidence type="ECO:0000313" key="6">
    <source>
        <dbReference type="Proteomes" id="UP000237846"/>
    </source>
</evidence>
<dbReference type="Proteomes" id="UP000237846">
    <property type="component" value="Unassembled WGS sequence"/>
</dbReference>
<reference evidence="5 6" key="1">
    <citation type="submission" date="2018-03" db="EMBL/GenBank/DDBJ databases">
        <title>Genomic Encyclopedia of Archaeal and Bacterial Type Strains, Phase II (KMG-II): from individual species to whole genera.</title>
        <authorList>
            <person name="Goeker M."/>
        </authorList>
    </citation>
    <scope>NUCLEOTIDE SEQUENCE [LARGE SCALE GENOMIC DNA]</scope>
    <source>
        <strain evidence="5 6">DSM 45601</strain>
    </source>
</reference>
<evidence type="ECO:0000259" key="4">
    <source>
        <dbReference type="PROSITE" id="PS50801"/>
    </source>
</evidence>
<dbReference type="PANTHER" id="PTHR33495">
    <property type="entry name" value="ANTI-SIGMA FACTOR ANTAGONIST TM_1081-RELATED-RELATED"/>
    <property type="match status" value="1"/>
</dbReference>